<evidence type="ECO:0000256" key="1">
    <source>
        <dbReference type="SAM" id="MobiDB-lite"/>
    </source>
</evidence>
<reference evidence="5" key="1">
    <citation type="submission" date="2017-02" db="UniProtKB">
        <authorList>
            <consortium name="WormBaseParasite"/>
        </authorList>
    </citation>
    <scope>IDENTIFICATION</scope>
</reference>
<dbReference type="PROSITE" id="PS50010">
    <property type="entry name" value="DH_2"/>
    <property type="match status" value="1"/>
</dbReference>
<accession>A0A0R3WA01</accession>
<feature type="compositionally biased region" description="Basic and acidic residues" evidence="1">
    <location>
        <begin position="783"/>
        <end position="794"/>
    </location>
</feature>
<evidence type="ECO:0000313" key="3">
    <source>
        <dbReference type="EMBL" id="VDK38200.1"/>
    </source>
</evidence>
<dbReference type="PANTHER" id="PTHR13217">
    <property type="entry name" value="PLECKSTRIN HOMOLOGY DOMAIN-CONTAINING FAMILY G MEMBER 7"/>
    <property type="match status" value="1"/>
</dbReference>
<evidence type="ECO:0000313" key="4">
    <source>
        <dbReference type="Proteomes" id="UP000282613"/>
    </source>
</evidence>
<keyword evidence="4" id="KW-1185">Reference proteome</keyword>
<dbReference type="PANTHER" id="PTHR13217:SF11">
    <property type="entry name" value="PLECKSTRIN HOMOLOGY DOMAIN-CONTAINING FAMILY G MEMBER 5"/>
    <property type="match status" value="1"/>
</dbReference>
<reference evidence="3 4" key="2">
    <citation type="submission" date="2018-11" db="EMBL/GenBank/DDBJ databases">
        <authorList>
            <consortium name="Pathogen Informatics"/>
        </authorList>
    </citation>
    <scope>NUCLEOTIDE SEQUENCE [LARGE SCALE GENOMIC DNA]</scope>
</reference>
<dbReference type="STRING" id="60517.A0A0R3WA01"/>
<name>A0A0R3WA01_TAEAS</name>
<dbReference type="GO" id="GO:0007266">
    <property type="term" value="P:Rho protein signal transduction"/>
    <property type="evidence" value="ECO:0007669"/>
    <property type="project" value="TreeGrafter"/>
</dbReference>
<dbReference type="WBParaSite" id="TASK_0000732701-mRNA-1">
    <property type="protein sequence ID" value="TASK_0000732701-mRNA-1"/>
    <property type="gene ID" value="TASK_0000732701"/>
</dbReference>
<feature type="compositionally biased region" description="Low complexity" evidence="1">
    <location>
        <begin position="720"/>
        <end position="748"/>
    </location>
</feature>
<dbReference type="GO" id="GO:0005085">
    <property type="term" value="F:guanyl-nucleotide exchange factor activity"/>
    <property type="evidence" value="ECO:0007669"/>
    <property type="project" value="InterPro"/>
</dbReference>
<feature type="compositionally biased region" description="Polar residues" evidence="1">
    <location>
        <begin position="749"/>
        <end position="761"/>
    </location>
</feature>
<feature type="region of interest" description="Disordered" evidence="1">
    <location>
        <begin position="715"/>
        <end position="794"/>
    </location>
</feature>
<dbReference type="AlphaFoldDB" id="A0A0R3WA01"/>
<feature type="domain" description="DH" evidence="2">
    <location>
        <begin position="173"/>
        <end position="441"/>
    </location>
</feature>
<dbReference type="InterPro" id="IPR035899">
    <property type="entry name" value="DBL_dom_sf"/>
</dbReference>
<dbReference type="Gene3D" id="1.20.900.10">
    <property type="entry name" value="Dbl homology (DH) domain"/>
    <property type="match status" value="1"/>
</dbReference>
<proteinExistence type="predicted"/>
<dbReference type="EMBL" id="UYRS01018603">
    <property type="protein sequence ID" value="VDK38200.1"/>
    <property type="molecule type" value="Genomic_DNA"/>
</dbReference>
<evidence type="ECO:0000313" key="5">
    <source>
        <dbReference type="WBParaSite" id="TASK_0000732701-mRNA-1"/>
    </source>
</evidence>
<protein>
    <submittedName>
        <fullName evidence="5">DH domain-containing protein</fullName>
    </submittedName>
</protein>
<sequence length="794" mass="89120">MSTKTTPLWKSGGYNSEMILEDGNANTNPDFWEPMPSPTDVNSPSIRFRMRTSKPVTPERSLLNNGAYFEQTSAPKSSIRRRMGQMLARSTPDINAEYTPLAAAHADKLRSRLKAYENGNLPKIPQELLALFPQNLQRHDFTVIERIWNQLTSAEKQNTDVNSNNASKKTKDQQLSAIVELLYTEACYIKTLEMLIDVHIAVYLDLTKSTTWSHDYSSRSGSLNRLGILHSTDPIVPTELAPTTSTVSTSRLGMHRRIRGRGSHDFTSSSSSLSNLSTFSLSDYPGFAAPPFEDVFGNIGTIYEVNHQFWTDYFEPGIINDSTIDVKFCIRNMKKAFSQFKSYFHPYIGFLETYGTLISNIKYLDENNKFFSIYHEWTKSNNPLNSRESLSGLLAQPFQRLTRYGILIRRIKEATTDEYEISALNEMLAAVGDFVKEVDVNQPEQESGKKLNDFIQRIHKYAIVDSLRSDFNTELPMPLADIGTFLRQPMRIKGRPRTRKPIAEVRAKVKYAGGKISDALCVLLSDMILICKHNALRKHISVHRPPILLSHLIIQQKKDDPNSFVGFVTNDLGLVVDAYLFSSDEKSLEEWICRVQQQKAEMGTMQHPNSVNRDWQHRFSTLSSLDGLPPRGRDYHRMTSYDYNWHITNCGMRRDSEALQRAFSNESSATPMGAIGRQQQPMDGVAFRFNNLGHVPPTATSEGEYALTERVRSGGSGIVSKSTSSASDSSASSSSTNTTTNTTTTSMSGESLDSTRSSSPAAGTPKVKYSPKRAVNRGSIELVKTDSTDKRLTS</sequence>
<dbReference type="SUPFAM" id="SSF50729">
    <property type="entry name" value="PH domain-like"/>
    <property type="match status" value="1"/>
</dbReference>
<dbReference type="Proteomes" id="UP000282613">
    <property type="component" value="Unassembled WGS sequence"/>
</dbReference>
<gene>
    <name evidence="3" type="ORF">TASK_LOCUS7328</name>
</gene>
<dbReference type="InterPro" id="IPR040181">
    <property type="entry name" value="PKHG5/7"/>
</dbReference>
<dbReference type="SUPFAM" id="SSF48065">
    <property type="entry name" value="DBL homology domain (DH-domain)"/>
    <property type="match status" value="1"/>
</dbReference>
<dbReference type="InterPro" id="IPR000219">
    <property type="entry name" value="DH_dom"/>
</dbReference>
<dbReference type="OrthoDB" id="660555at2759"/>
<evidence type="ECO:0000259" key="2">
    <source>
        <dbReference type="PROSITE" id="PS50010"/>
    </source>
</evidence>
<organism evidence="5">
    <name type="scientific">Taenia asiatica</name>
    <name type="common">Asian tapeworm</name>
    <dbReference type="NCBI Taxonomy" id="60517"/>
    <lineage>
        <taxon>Eukaryota</taxon>
        <taxon>Metazoa</taxon>
        <taxon>Spiralia</taxon>
        <taxon>Lophotrochozoa</taxon>
        <taxon>Platyhelminthes</taxon>
        <taxon>Cestoda</taxon>
        <taxon>Eucestoda</taxon>
        <taxon>Cyclophyllidea</taxon>
        <taxon>Taeniidae</taxon>
        <taxon>Taenia</taxon>
    </lineage>
</organism>
<dbReference type="Pfam" id="PF00621">
    <property type="entry name" value="RhoGEF"/>
    <property type="match status" value="1"/>
</dbReference>